<dbReference type="PANTHER" id="PTHR22916:SF3">
    <property type="entry name" value="UDP-GLCNAC:BETAGAL BETA-1,3-N-ACETYLGLUCOSAMINYLTRANSFERASE-LIKE PROTEIN 1"/>
    <property type="match status" value="1"/>
</dbReference>
<dbReference type="Gene3D" id="3.90.550.10">
    <property type="entry name" value="Spore Coat Polysaccharide Biosynthesis Protein SpsA, Chain A"/>
    <property type="match status" value="1"/>
</dbReference>
<protein>
    <recommendedName>
        <fullName evidence="1">Glycosyltransferase 2-like domain-containing protein</fullName>
    </recommendedName>
</protein>
<evidence type="ECO:0000313" key="2">
    <source>
        <dbReference type="EMBL" id="CAA9301619.1"/>
    </source>
</evidence>
<dbReference type="SUPFAM" id="SSF53448">
    <property type="entry name" value="Nucleotide-diphospho-sugar transferases"/>
    <property type="match status" value="1"/>
</dbReference>
<dbReference type="EMBL" id="CADCTQ010000454">
    <property type="protein sequence ID" value="CAA9301619.1"/>
    <property type="molecule type" value="Genomic_DNA"/>
</dbReference>
<dbReference type="Pfam" id="PF00535">
    <property type="entry name" value="Glycos_transf_2"/>
    <property type="match status" value="1"/>
</dbReference>
<accession>A0A6J4KD65</accession>
<feature type="domain" description="Glycosyltransferase 2-like" evidence="1">
    <location>
        <begin position="8"/>
        <end position="150"/>
    </location>
</feature>
<dbReference type="PANTHER" id="PTHR22916">
    <property type="entry name" value="GLYCOSYLTRANSFERASE"/>
    <property type="match status" value="1"/>
</dbReference>
<sequence length="363" mass="41632">MQTAPKVTVFIPVYNAEKYLKECVDSILNQTFTDFELLLIDDGSSDASAAIIAAIPDPRIRYVKNEKNMGIARTRNRGLELSRGEYIAFLDSDDISVPRRLEKQVAFMDANPQVGICGGWVQEIYPDGSLIKDELRQYPAGDPEIREMMYWNCPLWNPSVIMRKSVIDAHGIRHNTEFISASDFDLFVKIGKVSGMANLPETMLLYRRHENQITTRRTFEANRNASLLRIGLILDEIKKHVPGIAYDPVQGVVLSQLTNADYFERIRRVDEYLAQLGQSGDPATKAIHKRLKHYLDTIWFNSLFHLPRYDMSVYNVLRKSKFFHYLPVQTRLMYGVKSLLGVKQAWIRTAKALAKGEKQLAWK</sequence>
<evidence type="ECO:0000259" key="1">
    <source>
        <dbReference type="Pfam" id="PF00535"/>
    </source>
</evidence>
<proteinExistence type="predicted"/>
<organism evidence="2">
    <name type="scientific">uncultured Cytophagales bacterium</name>
    <dbReference type="NCBI Taxonomy" id="158755"/>
    <lineage>
        <taxon>Bacteria</taxon>
        <taxon>Pseudomonadati</taxon>
        <taxon>Bacteroidota</taxon>
        <taxon>Sphingobacteriia</taxon>
        <taxon>Sphingobacteriales</taxon>
        <taxon>environmental samples</taxon>
    </lineage>
</organism>
<gene>
    <name evidence="2" type="ORF">AVDCRST_MAG56-5567</name>
</gene>
<dbReference type="InterPro" id="IPR001173">
    <property type="entry name" value="Glyco_trans_2-like"/>
</dbReference>
<dbReference type="GO" id="GO:0016758">
    <property type="term" value="F:hexosyltransferase activity"/>
    <property type="evidence" value="ECO:0007669"/>
    <property type="project" value="UniProtKB-ARBA"/>
</dbReference>
<dbReference type="InterPro" id="IPR029044">
    <property type="entry name" value="Nucleotide-diphossugar_trans"/>
</dbReference>
<dbReference type="AlphaFoldDB" id="A0A6J4KD65"/>
<name>A0A6J4KD65_9SPHI</name>
<reference evidence="2" key="1">
    <citation type="submission" date="2020-02" db="EMBL/GenBank/DDBJ databases">
        <authorList>
            <person name="Meier V. D."/>
        </authorList>
    </citation>
    <scope>NUCLEOTIDE SEQUENCE</scope>
    <source>
        <strain evidence="2">AVDCRST_MAG56</strain>
    </source>
</reference>